<keyword evidence="1" id="KW-0812">Transmembrane</keyword>
<accession>A0A956SCM8</accession>
<reference evidence="2" key="1">
    <citation type="submission" date="2020-04" db="EMBL/GenBank/DDBJ databases">
        <authorList>
            <person name="Zhang T."/>
        </authorList>
    </citation>
    <scope>NUCLEOTIDE SEQUENCE</scope>
    <source>
        <strain evidence="2">HKST-UBA02</strain>
    </source>
</reference>
<dbReference type="AlphaFoldDB" id="A0A956SCM8"/>
<proteinExistence type="predicted"/>
<comment type="caution">
    <text evidence="2">The sequence shown here is derived from an EMBL/GenBank/DDBJ whole genome shotgun (WGS) entry which is preliminary data.</text>
</comment>
<evidence type="ECO:0000313" key="2">
    <source>
        <dbReference type="EMBL" id="MCA9755540.1"/>
    </source>
</evidence>
<dbReference type="Proteomes" id="UP000739538">
    <property type="component" value="Unassembled WGS sequence"/>
</dbReference>
<gene>
    <name evidence="2" type="ORF">KDA27_07040</name>
</gene>
<reference evidence="2" key="2">
    <citation type="journal article" date="2021" name="Microbiome">
        <title>Successional dynamics and alternative stable states in a saline activated sludge microbial community over 9 years.</title>
        <authorList>
            <person name="Wang Y."/>
            <person name="Ye J."/>
            <person name="Ju F."/>
            <person name="Liu L."/>
            <person name="Boyd J.A."/>
            <person name="Deng Y."/>
            <person name="Parks D.H."/>
            <person name="Jiang X."/>
            <person name="Yin X."/>
            <person name="Woodcroft B.J."/>
            <person name="Tyson G.W."/>
            <person name="Hugenholtz P."/>
            <person name="Polz M.F."/>
            <person name="Zhang T."/>
        </authorList>
    </citation>
    <scope>NUCLEOTIDE SEQUENCE</scope>
    <source>
        <strain evidence="2">HKST-UBA02</strain>
    </source>
</reference>
<feature type="transmembrane region" description="Helical" evidence="1">
    <location>
        <begin position="38"/>
        <end position="58"/>
    </location>
</feature>
<keyword evidence="1" id="KW-1133">Transmembrane helix</keyword>
<protein>
    <submittedName>
        <fullName evidence="2">Uncharacterized protein</fullName>
    </submittedName>
</protein>
<name>A0A956SCM8_UNCEI</name>
<keyword evidence="1" id="KW-0472">Membrane</keyword>
<sequence length="139" mass="15459">MTQIAFNFVVALLFTALAAAVDITVFRDRDRWRFRRRQLVSVLMSAWVIGSAWNFAFGNPSLGWIPYLTPFFVASWVGYGLCLFGAWRRGPVLEDEQPTHRVESELERAAGIVVSSYLVVLLLAVLAVLLGRSVLGVAA</sequence>
<evidence type="ECO:0000313" key="3">
    <source>
        <dbReference type="Proteomes" id="UP000739538"/>
    </source>
</evidence>
<feature type="transmembrane region" description="Helical" evidence="1">
    <location>
        <begin position="64"/>
        <end position="87"/>
    </location>
</feature>
<dbReference type="EMBL" id="JAGQHS010000025">
    <property type="protein sequence ID" value="MCA9755540.1"/>
    <property type="molecule type" value="Genomic_DNA"/>
</dbReference>
<organism evidence="2 3">
    <name type="scientific">Eiseniibacteriota bacterium</name>
    <dbReference type="NCBI Taxonomy" id="2212470"/>
    <lineage>
        <taxon>Bacteria</taxon>
        <taxon>Candidatus Eiseniibacteriota</taxon>
    </lineage>
</organism>
<evidence type="ECO:0000256" key="1">
    <source>
        <dbReference type="SAM" id="Phobius"/>
    </source>
</evidence>
<feature type="transmembrane region" description="Helical" evidence="1">
    <location>
        <begin position="6"/>
        <end position="26"/>
    </location>
</feature>
<feature type="transmembrane region" description="Helical" evidence="1">
    <location>
        <begin position="108"/>
        <end position="130"/>
    </location>
</feature>